<evidence type="ECO:0000256" key="11">
    <source>
        <dbReference type="SAM" id="SignalP"/>
    </source>
</evidence>
<feature type="signal peptide" evidence="11">
    <location>
        <begin position="1"/>
        <end position="22"/>
    </location>
</feature>
<evidence type="ECO:0000256" key="2">
    <source>
        <dbReference type="ARBA" id="ARBA00011233"/>
    </source>
</evidence>
<dbReference type="Gene3D" id="2.40.160.10">
    <property type="entry name" value="Porin"/>
    <property type="match status" value="1"/>
</dbReference>
<keyword evidence="9" id="KW-0472">Membrane</keyword>
<dbReference type="InterPro" id="IPR033900">
    <property type="entry name" value="Gram_neg_porin_domain"/>
</dbReference>
<proteinExistence type="predicted"/>
<dbReference type="GO" id="GO:0015288">
    <property type="term" value="F:porin activity"/>
    <property type="evidence" value="ECO:0007669"/>
    <property type="project" value="UniProtKB-KW"/>
</dbReference>
<dbReference type="RefSeq" id="WP_015003035.1">
    <property type="nucleotide sequence ID" value="NZ_CADILN010000002.1"/>
</dbReference>
<evidence type="ECO:0000256" key="10">
    <source>
        <dbReference type="ARBA" id="ARBA00023237"/>
    </source>
</evidence>
<dbReference type="EMBL" id="CADILN010000002">
    <property type="protein sequence ID" value="CAB4048811.1"/>
    <property type="molecule type" value="Genomic_DNA"/>
</dbReference>
<dbReference type="SUPFAM" id="SSF56935">
    <property type="entry name" value="Porins"/>
    <property type="match status" value="1"/>
</dbReference>
<dbReference type="PANTHER" id="PTHR34501">
    <property type="entry name" value="PROTEIN YDDL-RELATED"/>
    <property type="match status" value="1"/>
</dbReference>
<dbReference type="PROSITE" id="PS51257">
    <property type="entry name" value="PROKAR_LIPOPROTEIN"/>
    <property type="match status" value="1"/>
</dbReference>
<comment type="subcellular location">
    <subcellularLocation>
        <location evidence="1">Cell outer membrane</location>
        <topology evidence="1">Multi-pass membrane protein</topology>
    </subcellularLocation>
</comment>
<dbReference type="GO" id="GO:0009279">
    <property type="term" value="C:cell outer membrane"/>
    <property type="evidence" value="ECO:0007669"/>
    <property type="project" value="UniProtKB-SubCell"/>
</dbReference>
<dbReference type="GO" id="GO:0046930">
    <property type="term" value="C:pore complex"/>
    <property type="evidence" value="ECO:0007669"/>
    <property type="project" value="UniProtKB-KW"/>
</dbReference>
<keyword evidence="7" id="KW-0406">Ion transport</keyword>
<sequence>METIRSLSLMSVSALVAGSACAQSNVTLYGIVDTGVQYYNNATASGGSVIGMPSLSGKLPSRFGLRGVEDLGGGYKAFFVLENGFAVNNGALGYGGRIFGRAANVGIDSRFGTLTLGRQMNMTLYALTDADVIGPSNHSLAVFDTYLPNARSDNAVGYMGKWHGFTVGATYSFGRDAAGPAGPSATNCAGQVPGDFVACRQYTVMLAYASETFGVTASYDVMRGGTGASAPLSSSADTDTRTIVDGYAKYGNLKAGAGWVRRNTSSTTHSQSDIFFAGGTYLLTPAFAVDAQAVRYILRTHSDATLFVGRVSYFLSKRTSIYSSAGYMINSPTSAVPVSAGGTVGMGKNQVGFMVGMQQRF</sequence>
<dbReference type="InterPro" id="IPR050298">
    <property type="entry name" value="Gram-neg_bact_OMP"/>
</dbReference>
<feature type="domain" description="Porin" evidence="12">
    <location>
        <begin position="12"/>
        <end position="330"/>
    </location>
</feature>
<dbReference type="CDD" id="cd00342">
    <property type="entry name" value="gram_neg_porins"/>
    <property type="match status" value="1"/>
</dbReference>
<dbReference type="GeneID" id="27797438"/>
<comment type="subunit">
    <text evidence="2">Homotrimer.</text>
</comment>
<evidence type="ECO:0000256" key="3">
    <source>
        <dbReference type="ARBA" id="ARBA00022448"/>
    </source>
</evidence>
<evidence type="ECO:0000256" key="9">
    <source>
        <dbReference type="ARBA" id="ARBA00023136"/>
    </source>
</evidence>
<reference evidence="13 14" key="1">
    <citation type="submission" date="2020-04" db="EMBL/GenBank/DDBJ databases">
        <authorList>
            <person name="De Canck E."/>
        </authorList>
    </citation>
    <scope>NUCLEOTIDE SEQUENCE [LARGE SCALE GENOMIC DNA]</scope>
    <source>
        <strain evidence="13 14">LMG 9964</strain>
    </source>
</reference>
<dbReference type="AlphaFoldDB" id="A0A6J5K4A8"/>
<evidence type="ECO:0000259" key="12">
    <source>
        <dbReference type="Pfam" id="PF13609"/>
    </source>
</evidence>
<gene>
    <name evidence="13" type="ORF">LMG9964_02452</name>
</gene>
<evidence type="ECO:0000256" key="7">
    <source>
        <dbReference type="ARBA" id="ARBA00023065"/>
    </source>
</evidence>
<accession>A0A6J5K4A8</accession>
<evidence type="ECO:0000256" key="5">
    <source>
        <dbReference type="ARBA" id="ARBA00022692"/>
    </source>
</evidence>
<dbReference type="Proteomes" id="UP000494102">
    <property type="component" value="Unassembled WGS sequence"/>
</dbReference>
<evidence type="ECO:0000256" key="1">
    <source>
        <dbReference type="ARBA" id="ARBA00004571"/>
    </source>
</evidence>
<evidence type="ECO:0000313" key="13">
    <source>
        <dbReference type="EMBL" id="CAB4048811.1"/>
    </source>
</evidence>
<protein>
    <recommendedName>
        <fullName evidence="12">Porin domain-containing protein</fullName>
    </recommendedName>
</protein>
<evidence type="ECO:0000256" key="4">
    <source>
        <dbReference type="ARBA" id="ARBA00022452"/>
    </source>
</evidence>
<keyword evidence="5" id="KW-0812">Transmembrane</keyword>
<dbReference type="GO" id="GO:0006811">
    <property type="term" value="P:monoatomic ion transport"/>
    <property type="evidence" value="ECO:0007669"/>
    <property type="project" value="UniProtKB-KW"/>
</dbReference>
<dbReference type="PANTHER" id="PTHR34501:SF9">
    <property type="entry name" value="MAJOR OUTER MEMBRANE PROTEIN P.IA"/>
    <property type="match status" value="1"/>
</dbReference>
<evidence type="ECO:0000313" key="14">
    <source>
        <dbReference type="Proteomes" id="UP000494102"/>
    </source>
</evidence>
<evidence type="ECO:0000256" key="8">
    <source>
        <dbReference type="ARBA" id="ARBA00023114"/>
    </source>
</evidence>
<name>A0A6J5K4A8_9BURK</name>
<keyword evidence="3" id="KW-0813">Transport</keyword>
<organism evidence="13 14">
    <name type="scientific">Paraburkholderia phenoliruptrix</name>
    <dbReference type="NCBI Taxonomy" id="252970"/>
    <lineage>
        <taxon>Bacteria</taxon>
        <taxon>Pseudomonadati</taxon>
        <taxon>Pseudomonadota</taxon>
        <taxon>Betaproteobacteria</taxon>
        <taxon>Burkholderiales</taxon>
        <taxon>Burkholderiaceae</taxon>
        <taxon>Paraburkholderia</taxon>
    </lineage>
</organism>
<keyword evidence="4" id="KW-1134">Transmembrane beta strand</keyword>
<keyword evidence="10" id="KW-0998">Cell outer membrane</keyword>
<keyword evidence="8" id="KW-0626">Porin</keyword>
<feature type="chain" id="PRO_5026719117" description="Porin domain-containing protein" evidence="11">
    <location>
        <begin position="23"/>
        <end position="361"/>
    </location>
</feature>
<evidence type="ECO:0000256" key="6">
    <source>
        <dbReference type="ARBA" id="ARBA00022729"/>
    </source>
</evidence>
<dbReference type="Pfam" id="PF13609">
    <property type="entry name" value="Porin_4"/>
    <property type="match status" value="1"/>
</dbReference>
<dbReference type="InterPro" id="IPR023614">
    <property type="entry name" value="Porin_dom_sf"/>
</dbReference>
<keyword evidence="6 11" id="KW-0732">Signal</keyword>